<dbReference type="InterPro" id="IPR028974">
    <property type="entry name" value="TSP_type-3_rpt"/>
</dbReference>
<dbReference type="InterPro" id="IPR026444">
    <property type="entry name" value="Secre_tail"/>
</dbReference>
<comment type="similarity">
    <text evidence="1 6">Belongs to the peptidase S8 family.</text>
</comment>
<dbReference type="InterPro" id="IPR050131">
    <property type="entry name" value="Peptidase_S8_subtilisin-like"/>
</dbReference>
<dbReference type="SUPFAM" id="SSF103647">
    <property type="entry name" value="TSP type-3 repeat"/>
    <property type="match status" value="1"/>
</dbReference>
<accession>A0A238W0Y0</accession>
<dbReference type="InterPro" id="IPR023827">
    <property type="entry name" value="Peptidase_S8_Asp-AS"/>
</dbReference>
<dbReference type="InterPro" id="IPR036852">
    <property type="entry name" value="Peptidase_S8/S53_dom_sf"/>
</dbReference>
<keyword evidence="5 6" id="KW-0720">Serine protease</keyword>
<sequence length="710" mass="76898">MFAQEDAWVYFNDKPSEASYFTTPLNMLTQRSLDRRARYGIALDSKDVPLEPTYVSQINSSVGITILARSKWLNALHIQGSKAAIDNLLNLSFIESIEYANRLLTGSKPSKTSNIIKKGIDKLKFESTVSYGSATNQIEMLGGETLHQNNFTGAGMQIAVIDAGFPGVNTFSAFKRIRDNGQILGGYDFVARSSDIYTGSSHGTSVLSTIAGYLEIGVDGATANFTGTAPDADFYLFRTENAPVEVRLEESLWVEAAERADSLGVDVINTSLGYSVFFDNPDHNYSYEDMDGQTAFITRGAEVAFSRGMLLVTSAGNEGGDAAWPYINAPADGPSVLTVGAVNSEGIIASFSSFGPSADNRTKPDVLAQGQGTYLINSAGNVDSGNGTSFSSPVLTGVVACLWQAFPDKTNAEITQLIKESAHLYTSPTNQKGYGIPNFTTIYQLLSVNIDDLDGDGVLNTFDACPNTPEGAEVDTNGCLVLPSDNFKLEVTGETCPDKNNGQISFSSETAYNYLITVDGLNYSLTNSTFNLLDLSPGDYEMCVTLENQNYEQCYNFDILEGVLVSGKASISSKSVIVELDKGTPPYTVYLNGLEKLQTLNSIFEIAIKPGDIVEVKTSIACEGVFSKEIAAEAAISVYPNPINNIVNFKFPNDVDKIEISIYNLLGNTIYQGQILKNNPTTDISFLSKGFYLMQVKSNNEIRAFKVLKN</sequence>
<protein>
    <submittedName>
        <fullName evidence="9">Por secretion system C-terminal sorting domain-containing protein</fullName>
    </submittedName>
</protein>
<evidence type="ECO:0000256" key="6">
    <source>
        <dbReference type="PROSITE-ProRule" id="PRU01240"/>
    </source>
</evidence>
<dbReference type="CDD" id="cd07493">
    <property type="entry name" value="Peptidases_S8_9"/>
    <property type="match status" value="1"/>
</dbReference>
<proteinExistence type="inferred from homology"/>
<gene>
    <name evidence="9" type="ORF">SAMN04488111_1193</name>
</gene>
<organism evidence="9 10">
    <name type="scientific">Lutibacter flavus</name>
    <dbReference type="NCBI Taxonomy" id="691689"/>
    <lineage>
        <taxon>Bacteria</taxon>
        <taxon>Pseudomonadati</taxon>
        <taxon>Bacteroidota</taxon>
        <taxon>Flavobacteriia</taxon>
        <taxon>Flavobacteriales</taxon>
        <taxon>Flavobacteriaceae</taxon>
        <taxon>Lutibacter</taxon>
    </lineage>
</organism>
<dbReference type="Pfam" id="PF00082">
    <property type="entry name" value="Peptidase_S8"/>
    <property type="match status" value="1"/>
</dbReference>
<dbReference type="PRINTS" id="PR00723">
    <property type="entry name" value="SUBTILISIN"/>
</dbReference>
<evidence type="ECO:0000256" key="2">
    <source>
        <dbReference type="ARBA" id="ARBA00022670"/>
    </source>
</evidence>
<evidence type="ECO:0000256" key="5">
    <source>
        <dbReference type="ARBA" id="ARBA00022825"/>
    </source>
</evidence>
<dbReference type="PROSITE" id="PS00136">
    <property type="entry name" value="SUBTILASE_ASP"/>
    <property type="match status" value="1"/>
</dbReference>
<evidence type="ECO:0000256" key="4">
    <source>
        <dbReference type="ARBA" id="ARBA00022801"/>
    </source>
</evidence>
<feature type="active site" description="Charge relay system" evidence="6">
    <location>
        <position position="202"/>
    </location>
</feature>
<reference evidence="10" key="1">
    <citation type="submission" date="2017-06" db="EMBL/GenBank/DDBJ databases">
        <authorList>
            <person name="Varghese N."/>
            <person name="Submissions S."/>
        </authorList>
    </citation>
    <scope>NUCLEOTIDE SEQUENCE [LARGE SCALE GENOMIC DNA]</scope>
    <source>
        <strain evidence="10">DSM 27993</strain>
    </source>
</reference>
<evidence type="ECO:0000313" key="10">
    <source>
        <dbReference type="Proteomes" id="UP000198412"/>
    </source>
</evidence>
<evidence type="ECO:0000256" key="3">
    <source>
        <dbReference type="ARBA" id="ARBA00022729"/>
    </source>
</evidence>
<keyword evidence="2 6" id="KW-0645">Protease</keyword>
<name>A0A238W0Y0_9FLAO</name>
<keyword evidence="10" id="KW-1185">Reference proteome</keyword>
<dbReference type="NCBIfam" id="TIGR04183">
    <property type="entry name" value="Por_Secre_tail"/>
    <property type="match status" value="1"/>
</dbReference>
<feature type="active site" description="Charge relay system" evidence="6">
    <location>
        <position position="162"/>
    </location>
</feature>
<feature type="domain" description="Secretion system C-terminal sorting" evidence="8">
    <location>
        <begin position="638"/>
        <end position="701"/>
    </location>
</feature>
<dbReference type="Gene3D" id="3.40.50.200">
    <property type="entry name" value="Peptidase S8/S53 domain"/>
    <property type="match status" value="1"/>
</dbReference>
<evidence type="ECO:0000259" key="8">
    <source>
        <dbReference type="Pfam" id="PF18962"/>
    </source>
</evidence>
<dbReference type="InterPro" id="IPR015500">
    <property type="entry name" value="Peptidase_S8_subtilisin-rel"/>
</dbReference>
<feature type="active site" description="Charge relay system" evidence="6">
    <location>
        <position position="389"/>
    </location>
</feature>
<dbReference type="Proteomes" id="UP000198412">
    <property type="component" value="Unassembled WGS sequence"/>
</dbReference>
<dbReference type="InterPro" id="IPR000209">
    <property type="entry name" value="Peptidase_S8/S53_dom"/>
</dbReference>
<dbReference type="SUPFAM" id="SSF52743">
    <property type="entry name" value="Subtilisin-like"/>
    <property type="match status" value="1"/>
</dbReference>
<dbReference type="PANTHER" id="PTHR43806">
    <property type="entry name" value="PEPTIDASE S8"/>
    <property type="match status" value="1"/>
</dbReference>
<evidence type="ECO:0000256" key="1">
    <source>
        <dbReference type="ARBA" id="ARBA00011073"/>
    </source>
</evidence>
<keyword evidence="4 6" id="KW-0378">Hydrolase</keyword>
<dbReference type="PROSITE" id="PS51892">
    <property type="entry name" value="SUBTILASE"/>
    <property type="match status" value="1"/>
</dbReference>
<evidence type="ECO:0000259" key="7">
    <source>
        <dbReference type="Pfam" id="PF00082"/>
    </source>
</evidence>
<evidence type="ECO:0000313" key="9">
    <source>
        <dbReference type="EMBL" id="SNR39369.1"/>
    </source>
</evidence>
<dbReference type="GO" id="GO:0004252">
    <property type="term" value="F:serine-type endopeptidase activity"/>
    <property type="evidence" value="ECO:0007669"/>
    <property type="project" value="UniProtKB-UniRule"/>
</dbReference>
<dbReference type="AlphaFoldDB" id="A0A238W0Y0"/>
<dbReference type="PANTHER" id="PTHR43806:SF67">
    <property type="entry name" value="EGF-LIKE DOMAIN-CONTAINING PROTEIN"/>
    <property type="match status" value="1"/>
</dbReference>
<dbReference type="GO" id="GO:0005509">
    <property type="term" value="F:calcium ion binding"/>
    <property type="evidence" value="ECO:0007669"/>
    <property type="project" value="InterPro"/>
</dbReference>
<feature type="domain" description="Peptidase S8/S53" evidence="7">
    <location>
        <begin position="153"/>
        <end position="435"/>
    </location>
</feature>
<dbReference type="Pfam" id="PF18962">
    <property type="entry name" value="Por_Secre_tail"/>
    <property type="match status" value="1"/>
</dbReference>
<dbReference type="GO" id="GO:0006508">
    <property type="term" value="P:proteolysis"/>
    <property type="evidence" value="ECO:0007669"/>
    <property type="project" value="UniProtKB-KW"/>
</dbReference>
<keyword evidence="3" id="KW-0732">Signal</keyword>
<dbReference type="EMBL" id="FZNX01000001">
    <property type="protein sequence ID" value="SNR39369.1"/>
    <property type="molecule type" value="Genomic_DNA"/>
</dbReference>